<sequence length="88" mass="10290">MKLEWWISSLEYISKQQNVEDRHTLHRNGISVSEPMSDNMPKDVKEEGYRKRKFVVEGEEEEEIDTEFVKNILDEDYAAAYGTHGPSV</sequence>
<evidence type="ECO:0000313" key="1">
    <source>
        <dbReference type="EMBL" id="KAI3704442.1"/>
    </source>
</evidence>
<gene>
    <name evidence="1" type="ORF">L1987_74662</name>
</gene>
<reference evidence="2" key="1">
    <citation type="journal article" date="2022" name="Mol. Ecol. Resour.">
        <title>The genomes of chicory, endive, great burdock and yacon provide insights into Asteraceae palaeo-polyploidization history and plant inulin production.</title>
        <authorList>
            <person name="Fan W."/>
            <person name="Wang S."/>
            <person name="Wang H."/>
            <person name="Wang A."/>
            <person name="Jiang F."/>
            <person name="Liu H."/>
            <person name="Zhao H."/>
            <person name="Xu D."/>
            <person name="Zhang Y."/>
        </authorList>
    </citation>
    <scope>NUCLEOTIDE SEQUENCE [LARGE SCALE GENOMIC DNA]</scope>
    <source>
        <strain evidence="2">cv. Yunnan</strain>
    </source>
</reference>
<evidence type="ECO:0000313" key="2">
    <source>
        <dbReference type="Proteomes" id="UP001056120"/>
    </source>
</evidence>
<accession>A0ACB9A3N3</accession>
<name>A0ACB9A3N3_9ASTR</name>
<dbReference type="EMBL" id="CM042042">
    <property type="protein sequence ID" value="KAI3704442.1"/>
    <property type="molecule type" value="Genomic_DNA"/>
</dbReference>
<keyword evidence="2" id="KW-1185">Reference proteome</keyword>
<reference evidence="1 2" key="2">
    <citation type="journal article" date="2022" name="Mol. Ecol. Resour.">
        <title>The genomes of chicory, endive, great burdock and yacon provide insights into Asteraceae paleo-polyploidization history and plant inulin production.</title>
        <authorList>
            <person name="Fan W."/>
            <person name="Wang S."/>
            <person name="Wang H."/>
            <person name="Wang A."/>
            <person name="Jiang F."/>
            <person name="Liu H."/>
            <person name="Zhao H."/>
            <person name="Xu D."/>
            <person name="Zhang Y."/>
        </authorList>
    </citation>
    <scope>NUCLEOTIDE SEQUENCE [LARGE SCALE GENOMIC DNA]</scope>
    <source>
        <strain evidence="2">cv. Yunnan</strain>
        <tissue evidence="1">Leaves</tissue>
    </source>
</reference>
<proteinExistence type="predicted"/>
<dbReference type="Proteomes" id="UP001056120">
    <property type="component" value="Linkage Group LG25"/>
</dbReference>
<organism evidence="1 2">
    <name type="scientific">Smallanthus sonchifolius</name>
    <dbReference type="NCBI Taxonomy" id="185202"/>
    <lineage>
        <taxon>Eukaryota</taxon>
        <taxon>Viridiplantae</taxon>
        <taxon>Streptophyta</taxon>
        <taxon>Embryophyta</taxon>
        <taxon>Tracheophyta</taxon>
        <taxon>Spermatophyta</taxon>
        <taxon>Magnoliopsida</taxon>
        <taxon>eudicotyledons</taxon>
        <taxon>Gunneridae</taxon>
        <taxon>Pentapetalae</taxon>
        <taxon>asterids</taxon>
        <taxon>campanulids</taxon>
        <taxon>Asterales</taxon>
        <taxon>Asteraceae</taxon>
        <taxon>Asteroideae</taxon>
        <taxon>Heliantheae alliance</taxon>
        <taxon>Millerieae</taxon>
        <taxon>Smallanthus</taxon>
    </lineage>
</organism>
<protein>
    <submittedName>
        <fullName evidence="1">Uncharacterized protein</fullName>
    </submittedName>
</protein>
<comment type="caution">
    <text evidence="1">The sequence shown here is derived from an EMBL/GenBank/DDBJ whole genome shotgun (WGS) entry which is preliminary data.</text>
</comment>